<proteinExistence type="predicted"/>
<feature type="non-terminal residue" evidence="1">
    <location>
        <position position="1"/>
    </location>
</feature>
<comment type="caution">
    <text evidence="1">The sequence shown here is derived from an EMBL/GenBank/DDBJ whole genome shotgun (WGS) entry which is preliminary data.</text>
</comment>
<evidence type="ECO:0000313" key="1">
    <source>
        <dbReference type="EMBL" id="KKQ88354.1"/>
    </source>
</evidence>
<evidence type="ECO:0000313" key="2">
    <source>
        <dbReference type="Proteomes" id="UP000033934"/>
    </source>
</evidence>
<gene>
    <name evidence="1" type="ORF">UT11_C0033G0008</name>
</gene>
<protein>
    <recommendedName>
        <fullName evidence="3">Type II secretion system protein GspG C-terminal domain-containing protein</fullName>
    </recommendedName>
</protein>
<dbReference type="EMBL" id="LBVO01000033">
    <property type="protein sequence ID" value="KKQ88354.1"/>
    <property type="molecule type" value="Genomic_DNA"/>
</dbReference>
<name>A0A0G0NR28_9BACT</name>
<dbReference type="Proteomes" id="UP000033934">
    <property type="component" value="Unassembled WGS sequence"/>
</dbReference>
<evidence type="ECO:0008006" key="3">
    <source>
        <dbReference type="Google" id="ProtNLM"/>
    </source>
</evidence>
<sequence length="116" mass="12771">RSDLNEISLALQTYLDDNPEKTIPKTTLSQTSDDAPPTLAEAEKAEILSLGVSGNILEEALTPDYISTLPKDPSSEYYYSYISTGHRFRLYAVSESSTDKDCTEKVGSHCFISVSQ</sequence>
<accession>A0A0G0NR28</accession>
<dbReference type="AlphaFoldDB" id="A0A0G0NR28"/>
<organism evidence="1 2">
    <name type="scientific">Berkelbacteria bacterium GW2011_GWA2_38_9</name>
    <dbReference type="NCBI Taxonomy" id="1618334"/>
    <lineage>
        <taxon>Bacteria</taxon>
        <taxon>Candidatus Berkelbacteria</taxon>
    </lineage>
</organism>
<reference evidence="1 2" key="1">
    <citation type="journal article" date="2015" name="Nature">
        <title>rRNA introns, odd ribosomes, and small enigmatic genomes across a large radiation of phyla.</title>
        <authorList>
            <person name="Brown C.T."/>
            <person name="Hug L.A."/>
            <person name="Thomas B.C."/>
            <person name="Sharon I."/>
            <person name="Castelle C.J."/>
            <person name="Singh A."/>
            <person name="Wilkins M.J."/>
            <person name="Williams K.H."/>
            <person name="Banfield J.F."/>
        </authorList>
    </citation>
    <scope>NUCLEOTIDE SEQUENCE [LARGE SCALE GENOMIC DNA]</scope>
</reference>